<keyword evidence="6 9" id="KW-0472">Membrane</keyword>
<evidence type="ECO:0000256" key="9">
    <source>
        <dbReference type="RuleBase" id="RU361242"/>
    </source>
</evidence>
<organism evidence="11">
    <name type="scientific">Notodromas monacha</name>
    <dbReference type="NCBI Taxonomy" id="399045"/>
    <lineage>
        <taxon>Eukaryota</taxon>
        <taxon>Metazoa</taxon>
        <taxon>Ecdysozoa</taxon>
        <taxon>Arthropoda</taxon>
        <taxon>Crustacea</taxon>
        <taxon>Oligostraca</taxon>
        <taxon>Ostracoda</taxon>
        <taxon>Podocopa</taxon>
        <taxon>Podocopida</taxon>
        <taxon>Cypridocopina</taxon>
        <taxon>Cypridoidea</taxon>
        <taxon>Cyprididae</taxon>
        <taxon>Notodromas</taxon>
    </lineage>
</organism>
<evidence type="ECO:0000256" key="8">
    <source>
        <dbReference type="ARBA" id="ARBA00037847"/>
    </source>
</evidence>
<keyword evidence="4" id="KW-0735">Signal-anchor</keyword>
<dbReference type="GO" id="GO:0000139">
    <property type="term" value="C:Golgi membrane"/>
    <property type="evidence" value="ECO:0007669"/>
    <property type="project" value="UniProtKB-SubCell"/>
</dbReference>
<dbReference type="PANTHER" id="PTHR11675:SF138">
    <property type="entry name" value="GLYCOSYLTRANSFERASE 2-LIKE DOMAIN-CONTAINING PROTEIN"/>
    <property type="match status" value="1"/>
</dbReference>
<feature type="domain" description="Glycosyltransferase 2-like" evidence="10">
    <location>
        <begin position="184"/>
        <end position="372"/>
    </location>
</feature>
<dbReference type="Proteomes" id="UP000678499">
    <property type="component" value="Unassembled WGS sequence"/>
</dbReference>
<dbReference type="EC" id="2.4.1.-" evidence="9"/>
<evidence type="ECO:0000259" key="10">
    <source>
        <dbReference type="Pfam" id="PF00535"/>
    </source>
</evidence>
<keyword evidence="5 9" id="KW-1133">Transmembrane helix</keyword>
<evidence type="ECO:0000256" key="1">
    <source>
        <dbReference type="ARBA" id="ARBA00004606"/>
    </source>
</evidence>
<comment type="pathway">
    <text evidence="9">Protein modification; protein glycosylation.</text>
</comment>
<keyword evidence="9" id="KW-0464">Manganese</keyword>
<dbReference type="UniPathway" id="UPA00378"/>
<feature type="transmembrane region" description="Helical" evidence="9">
    <location>
        <begin position="12"/>
        <end position="34"/>
    </location>
</feature>
<dbReference type="InterPro" id="IPR045885">
    <property type="entry name" value="GalNAc-T"/>
</dbReference>
<evidence type="ECO:0000256" key="4">
    <source>
        <dbReference type="ARBA" id="ARBA00022968"/>
    </source>
</evidence>
<dbReference type="Pfam" id="PF00535">
    <property type="entry name" value="Glycos_transf_2"/>
    <property type="match status" value="1"/>
</dbReference>
<dbReference type="GO" id="GO:0004653">
    <property type="term" value="F:polypeptide N-acetylgalactosaminyltransferase activity"/>
    <property type="evidence" value="ECO:0007669"/>
    <property type="project" value="TreeGrafter"/>
</dbReference>
<dbReference type="EMBL" id="CAJPEX010000830">
    <property type="protein sequence ID" value="CAG0917354.1"/>
    <property type="molecule type" value="Genomic_DNA"/>
</dbReference>
<dbReference type="AlphaFoldDB" id="A0A7R9BLD2"/>
<evidence type="ECO:0000256" key="3">
    <source>
        <dbReference type="ARBA" id="ARBA00022692"/>
    </source>
</evidence>
<accession>A0A7R9BLD2</accession>
<dbReference type="PANTHER" id="PTHR11675">
    <property type="entry name" value="N-ACETYLGALACTOSAMINYLTRANSFERASE"/>
    <property type="match status" value="1"/>
</dbReference>
<dbReference type="SUPFAM" id="SSF50370">
    <property type="entry name" value="Ricin B-like lectins"/>
    <property type="match status" value="1"/>
</dbReference>
<dbReference type="CDD" id="cd02510">
    <property type="entry name" value="pp-GalNAc-T"/>
    <property type="match status" value="1"/>
</dbReference>
<dbReference type="OrthoDB" id="330637at2759"/>
<comment type="subcellular location">
    <subcellularLocation>
        <location evidence="8">Endomembrane system</location>
        <topology evidence="8">Single-pass membrane protein</topology>
    </subcellularLocation>
    <subcellularLocation>
        <location evidence="9">Golgi apparatus membrane</location>
        <topology evidence="9">Single-pass type II membrane protein</topology>
    </subcellularLocation>
    <subcellularLocation>
        <location evidence="1">Membrane</location>
        <topology evidence="1">Single-pass type II membrane protein</topology>
    </subcellularLocation>
</comment>
<protein>
    <recommendedName>
        <fullName evidence="9">Polypeptide N-acetylgalactosaminyltransferase</fullName>
        <ecNumber evidence="9">2.4.1.-</ecNumber>
    </recommendedName>
    <alternativeName>
        <fullName evidence="9">Protein-UDP acetylgalactosaminyltransferase</fullName>
    </alternativeName>
</protein>
<proteinExistence type="inferred from homology"/>
<dbReference type="InterPro" id="IPR035992">
    <property type="entry name" value="Ricin_B-like_lectins"/>
</dbReference>
<sequence>MRSWLARRKSTLKIVLATSVVWTAVIHTILFFVLQSDLPLCLIYGFSVCSDHDRPDDRNNNNNKYAEFLRQMAPGCGINEDCAIIADTYQDQLEYPIRELSFWAWSEVPGGGPRTLKTGPWSLGDRGERISLEGKLKKESEKRFGEHEFDVVISDSISVQRSIPDSRSLACQARRYSQLLPNASVIICFHNEAWSALSRSLWSVVNRTPRELLKEIILVDDASYFNYTYDPRSGQSLQIFAQSFTNVTVRLLRSDERLGLVKARLLGARNATGQTLVFLDSHVECNRGWLPPLLERILASRSTIACPVIDVVSHVDFSYVSTNARNRGGFNWNLDFYWFPAGADGFNKNNNKRRGTPVMAGGIYAIDAKYFWQVGAYDEGMSIWGSENIEMSIRVWTCGGRIEIIPCSRVGHIFRGRNPVGFPEGVGRTVNRNKARVADVWLDDHANLFYGSLMVNDLWDDKLVSGDLAERFELRKRMNCHSFRWYLETVFPESKFPIDLTFIGSIELHGSDLCLGSDSVTNEVMLSRCRDPPGRRQLFVITGKGHLVQEGVGLQSTSTLQLRMSKSYRDTWNFTGSKIILTSTSPPLCLASNVKSSTPSIADCGKKLGNKWNLKKFSK</sequence>
<keyword evidence="12" id="KW-1185">Reference proteome</keyword>
<dbReference type="Gene3D" id="3.90.550.10">
    <property type="entry name" value="Spore Coat Polysaccharide Biosynthesis Protein SpsA, Chain A"/>
    <property type="match status" value="1"/>
</dbReference>
<keyword evidence="9" id="KW-0808">Transferase</keyword>
<dbReference type="GO" id="GO:0006493">
    <property type="term" value="P:protein O-linked glycosylation"/>
    <property type="evidence" value="ECO:0007669"/>
    <property type="project" value="TreeGrafter"/>
</dbReference>
<comment type="similarity">
    <text evidence="2 9">Belongs to the glycosyltransferase 2 family. GalNAc-T subfamily.</text>
</comment>
<reference evidence="11" key="1">
    <citation type="submission" date="2020-11" db="EMBL/GenBank/DDBJ databases">
        <authorList>
            <person name="Tran Van P."/>
        </authorList>
    </citation>
    <scope>NUCLEOTIDE SEQUENCE</scope>
</reference>
<keyword evidence="9" id="KW-0430">Lectin</keyword>
<dbReference type="InterPro" id="IPR001173">
    <property type="entry name" value="Glyco_trans_2-like"/>
</dbReference>
<evidence type="ECO:0000313" key="11">
    <source>
        <dbReference type="EMBL" id="CAD7277202.1"/>
    </source>
</evidence>
<dbReference type="EMBL" id="OA882867">
    <property type="protein sequence ID" value="CAD7277202.1"/>
    <property type="molecule type" value="Genomic_DNA"/>
</dbReference>
<dbReference type="GO" id="GO:0030246">
    <property type="term" value="F:carbohydrate binding"/>
    <property type="evidence" value="ECO:0007669"/>
    <property type="project" value="UniProtKB-KW"/>
</dbReference>
<evidence type="ECO:0000313" key="12">
    <source>
        <dbReference type="Proteomes" id="UP000678499"/>
    </source>
</evidence>
<comment type="cofactor">
    <cofactor evidence="9">
        <name>Mn(2+)</name>
        <dbReference type="ChEBI" id="CHEBI:29035"/>
    </cofactor>
</comment>
<dbReference type="InterPro" id="IPR029044">
    <property type="entry name" value="Nucleotide-diphossugar_trans"/>
</dbReference>
<evidence type="ECO:0000256" key="5">
    <source>
        <dbReference type="ARBA" id="ARBA00022989"/>
    </source>
</evidence>
<keyword evidence="9" id="KW-0328">Glycosyltransferase</keyword>
<evidence type="ECO:0000256" key="2">
    <source>
        <dbReference type="ARBA" id="ARBA00005680"/>
    </source>
</evidence>
<dbReference type="Gene3D" id="2.80.10.50">
    <property type="match status" value="1"/>
</dbReference>
<evidence type="ECO:0000256" key="7">
    <source>
        <dbReference type="ARBA" id="ARBA00023157"/>
    </source>
</evidence>
<evidence type="ECO:0000256" key="6">
    <source>
        <dbReference type="ARBA" id="ARBA00023136"/>
    </source>
</evidence>
<keyword evidence="7 9" id="KW-1015">Disulfide bond</keyword>
<keyword evidence="3 9" id="KW-0812">Transmembrane</keyword>
<name>A0A7R9BLD2_9CRUS</name>
<dbReference type="SUPFAM" id="SSF53448">
    <property type="entry name" value="Nucleotide-diphospho-sugar transferases"/>
    <property type="match status" value="1"/>
</dbReference>
<gene>
    <name evidence="11" type="ORF">NMOB1V02_LOCUS4938</name>
</gene>
<keyword evidence="9" id="KW-0333">Golgi apparatus</keyword>